<name>A0ABY1PPI6_9BURK</name>
<feature type="signal peptide" evidence="3">
    <location>
        <begin position="1"/>
        <end position="21"/>
    </location>
</feature>
<sequence>MKLVSRLCALALLVLPLLAQAGAISRFSPQGEVVNVRQVRATFSEPAVRFGDPRAPAPFDIACSEAGSGRWADERNWVFDFNRDVPPGVRCSFTVKPDFRLLSGAAVNGAKTYRFQTGGPAVVRIHPSISQLLDEEQVFLLLQNGPVDNASLLANVWCEAAGVQERIPVKLVAGAVRDALVKRFEPNAPPERLTALQCAQRLPNEAAVQLVWGKGVSTPGANGVARSDAQTFKYAVRRAFSASFSCARENAQAACGPLSPLRLSLSAPVARALAQKVTLSAGSRTIAPVLEGEAGDEFVQALSFKAPLPENSPLVLALPPDFRDDAGRPLANASLFPMRVQTAVYPPLAKFAAAPFGIIELDDAPAMPVTVRNIEADAQVLMTNGQAAPTVGSLRVEGDAAIMAWIARLSRYHESSIDIGGKPVETRSLSLLAAEPGARQVALPAPDGGAKEARPFEVIGVPLPAPGFYVMELASQRLGAALLGKPAPMYVRTSALVTNLAVHLKVGRENGAVWVTTLDGARPVANADVRIADCFGKPLWRGVTGANGVAMVPQQLDVDCGSQHYGKRLVQGLFVSARATGRDGRADMAFALSSWNSGIEPFRFNLPTDGALPATVRAHTVFDRTLLRAGQTVSMKHLIRAETGAGLALLPANRLPNRMRIQHQGSGQEYRFPLKWRGGAASDSMFAIPAQARLGRYDVILDTGPADAGALAPPDPEAQEARDQEEPSASAWRSGSFRVEEFRLPLLQGRIAPPKAAQVAPSELPLTLQLNYLNGGGASGLPVTLSALLRERALRFPGYDDFSFAGSADGVSDDRRIVADKLPVKLDRNGVGNTVVRALPALANASELLSEMHFADPNGEIQTVSQSTPLWPAALVAGIRADSWAALKKNATLTAVALDLDGKPRAGVPLEITGALKQRNAHRKRMVGGFYAYEENTSSRDLGRLCSGKSDARGMLQCEAGFGDTGEVVLTAFVTDAAGRRAQAATTVWVGGSDDNWFGAGNQDRIDVLPEKKQYAPGETAVFQVRMPFREATALVAIEREGVIETSVATLSGSSPVIRVPVTAAHAPNIYVSVLAVRPRLREVKWYSFFSWGWREPRNWLADFRAWQAPGPTVDLARPAFRFGVAEIAVGAASHQLAVKVSTPQASYPVRGRAVATVQVNLPDGKPAAGAEIALAAVDEALLELQPNDSWNLLPAMLQRRSYGVQTATAQLQIVGKRHYGRKAMPPGGGGGRAATRELLDTLLLWRPAVLLDANGRAQVEVPLNDALSGFRIVAVATSGAGLYGYGSTSIRTTQDLQLIAGLPPLVRQGDRYSAMATVRNGAERPMDIDVSALVDGKLLETAPRRVRLAAGDAQEFAWQVTAPASGEQLGWELRAQEAGGAGAKDALKVSQKLLPAVPVTVQQATLFQLDRSRSIELAAPAGALPGRGGVTVMLAPGLAGAADGLRRYFRDYPYSCLEQKASRAVGLDDQAGWQRLTAELPAYLDSNGLARYYPSTSGDVPGSAALTAYLLALAHEAGWSLPDEGRERMLRGLQAFVEGRIDASGDWAPRKDIDIRRLSALEALSRYGRLPPRGLDAIPITPGQWPTSALLDWVAILRRTPELPSQARRLEEAGQELRGRLNFQGSRMGFSSESGDNWFWLMAGADANAARLVLMAVDDPAWREDMGRLLTGAIGRQQRGHWDTTTANAWGMLALRKFSAVFEAEAPGGATRIVLRQGEADSTASHGWAGGKPGRVELPWKAGPSTNGSVTLTQDGPGKPWITLQSLAAVPLAAPWSSGYRIKRSIAMVDQKQPGVLSRGDIMRITLEVDAQADMTQVALTDPVPAGATVLGSGLGRDSAIAASSASTAQQGAAWLAYEERSFDSVRAYYGYMPKGVFKYSYTVRLNNPGVFQMPPTRVEAMYAPEMHGMSPNAAVEVK</sequence>
<evidence type="ECO:0000256" key="1">
    <source>
        <dbReference type="ARBA" id="ARBA00010556"/>
    </source>
</evidence>
<dbReference type="Pfam" id="PF00207">
    <property type="entry name" value="A2M"/>
    <property type="match status" value="1"/>
</dbReference>
<dbReference type="Pfam" id="PF07703">
    <property type="entry name" value="A2M_BRD"/>
    <property type="match status" value="1"/>
</dbReference>
<dbReference type="InterPro" id="IPR041246">
    <property type="entry name" value="Bact_MG10"/>
</dbReference>
<dbReference type="PANTHER" id="PTHR40094:SF1">
    <property type="entry name" value="UBIQUITIN DOMAIN-CONTAINING PROTEIN"/>
    <property type="match status" value="1"/>
</dbReference>
<feature type="region of interest" description="Disordered" evidence="2">
    <location>
        <begin position="705"/>
        <end position="733"/>
    </location>
</feature>
<dbReference type="RefSeq" id="WP_283440250.1">
    <property type="nucleotide sequence ID" value="NZ_FXUL01000001.1"/>
</dbReference>
<dbReference type="SUPFAM" id="SSF48239">
    <property type="entry name" value="Terpenoid cyclases/Protein prenyltransferases"/>
    <property type="match status" value="1"/>
</dbReference>
<dbReference type="InterPro" id="IPR001599">
    <property type="entry name" value="Macroglobln_a2"/>
</dbReference>
<evidence type="ECO:0000256" key="2">
    <source>
        <dbReference type="SAM" id="MobiDB-lite"/>
    </source>
</evidence>
<evidence type="ECO:0000259" key="5">
    <source>
        <dbReference type="SMART" id="SM01360"/>
    </source>
</evidence>
<accession>A0ABY1PPI6</accession>
<dbReference type="EMBL" id="FXUL01000001">
    <property type="protein sequence ID" value="SMP41361.1"/>
    <property type="molecule type" value="Genomic_DNA"/>
</dbReference>
<dbReference type="Pfam" id="PF17973">
    <property type="entry name" value="bMG10"/>
    <property type="match status" value="1"/>
</dbReference>
<dbReference type="Pfam" id="PF11974">
    <property type="entry name" value="bMG3"/>
    <property type="match status" value="1"/>
</dbReference>
<dbReference type="Pfam" id="PF01835">
    <property type="entry name" value="MG2"/>
    <property type="match status" value="1"/>
</dbReference>
<dbReference type="InterPro" id="IPR002890">
    <property type="entry name" value="MG2"/>
</dbReference>
<evidence type="ECO:0000259" key="4">
    <source>
        <dbReference type="SMART" id="SM01359"/>
    </source>
</evidence>
<evidence type="ECO:0000313" key="6">
    <source>
        <dbReference type="EMBL" id="SMP41361.1"/>
    </source>
</evidence>
<feature type="domain" description="Alpha-2-macroglobulin" evidence="5">
    <location>
        <begin position="1243"/>
        <end position="1333"/>
    </location>
</feature>
<comment type="caution">
    <text evidence="6">The sequence shown here is derived from an EMBL/GenBank/DDBJ whole genome shotgun (WGS) entry which is preliminary data.</text>
</comment>
<dbReference type="InterPro" id="IPR021868">
    <property type="entry name" value="Alpha_2_Macroglob_MG3"/>
</dbReference>
<dbReference type="InterPro" id="IPR011625">
    <property type="entry name" value="A2M_N_BRD"/>
</dbReference>
<evidence type="ECO:0000313" key="7">
    <source>
        <dbReference type="Proteomes" id="UP001158049"/>
    </source>
</evidence>
<dbReference type="InterPro" id="IPR008930">
    <property type="entry name" value="Terpenoid_cyclase/PrenylTrfase"/>
</dbReference>
<feature type="chain" id="PRO_5046720827" description="Alpha-2-macroglobulin" evidence="3">
    <location>
        <begin position="22"/>
        <end position="1920"/>
    </location>
</feature>
<gene>
    <name evidence="6" type="ORF">SAMN06295970_10185</name>
</gene>
<dbReference type="SMART" id="SM01360">
    <property type="entry name" value="A2M"/>
    <property type="match status" value="1"/>
</dbReference>
<dbReference type="Proteomes" id="UP001158049">
    <property type="component" value="Unassembled WGS sequence"/>
</dbReference>
<dbReference type="InterPro" id="IPR051802">
    <property type="entry name" value="YfhM-like"/>
</dbReference>
<comment type="similarity">
    <text evidence="1">Belongs to the protease inhibitor I39 (alpha-2-macroglobulin) family. Bacterial alpha-2-macroglobulin subfamily.</text>
</comment>
<proteinExistence type="inferred from homology"/>
<evidence type="ECO:0000256" key="3">
    <source>
        <dbReference type="SAM" id="SignalP"/>
    </source>
</evidence>
<evidence type="ECO:0008006" key="8">
    <source>
        <dbReference type="Google" id="ProtNLM"/>
    </source>
</evidence>
<dbReference type="PANTHER" id="PTHR40094">
    <property type="entry name" value="ALPHA-2-MACROGLOBULIN HOMOLOG"/>
    <property type="match status" value="1"/>
</dbReference>
<feature type="domain" description="Alpha-2-macroglobulin bait region" evidence="4">
    <location>
        <begin position="1006"/>
        <end position="1185"/>
    </location>
</feature>
<keyword evidence="7" id="KW-1185">Reference proteome</keyword>
<organism evidence="6 7">
    <name type="scientific">Noviherbaspirillum suwonense</name>
    <dbReference type="NCBI Taxonomy" id="1224511"/>
    <lineage>
        <taxon>Bacteria</taxon>
        <taxon>Pseudomonadati</taxon>
        <taxon>Pseudomonadota</taxon>
        <taxon>Betaproteobacteria</taxon>
        <taxon>Burkholderiales</taxon>
        <taxon>Oxalobacteraceae</taxon>
        <taxon>Noviherbaspirillum</taxon>
    </lineage>
</organism>
<dbReference type="SMART" id="SM01359">
    <property type="entry name" value="A2M_N_2"/>
    <property type="match status" value="1"/>
</dbReference>
<keyword evidence="3" id="KW-0732">Signal</keyword>
<reference evidence="6 7" key="1">
    <citation type="submission" date="2017-05" db="EMBL/GenBank/DDBJ databases">
        <authorList>
            <person name="Varghese N."/>
            <person name="Submissions S."/>
        </authorList>
    </citation>
    <scope>NUCLEOTIDE SEQUENCE [LARGE SCALE GENOMIC DNA]</scope>
    <source>
        <strain evidence="6 7">DSM 26001</strain>
    </source>
</reference>
<protein>
    <recommendedName>
        <fullName evidence="8">Alpha-2-macroglobulin</fullName>
    </recommendedName>
</protein>